<evidence type="ECO:0000313" key="2">
    <source>
        <dbReference type="Proteomes" id="UP000222542"/>
    </source>
</evidence>
<dbReference type="Gramene" id="PHT94172">
    <property type="protein sequence ID" value="PHT94172"/>
    <property type="gene ID" value="T459_02054"/>
</dbReference>
<keyword evidence="2" id="KW-1185">Reference proteome</keyword>
<proteinExistence type="predicted"/>
<name>A0A2G3AIW4_CAPAN</name>
<dbReference type="STRING" id="4072.A0A2G3AIW4"/>
<gene>
    <name evidence="1" type="ORF">T459_02054</name>
</gene>
<protein>
    <submittedName>
        <fullName evidence="1">Uncharacterized protein</fullName>
    </submittedName>
</protein>
<organism evidence="1 2">
    <name type="scientific">Capsicum annuum</name>
    <name type="common">Capsicum pepper</name>
    <dbReference type="NCBI Taxonomy" id="4072"/>
    <lineage>
        <taxon>Eukaryota</taxon>
        <taxon>Viridiplantae</taxon>
        <taxon>Streptophyta</taxon>
        <taxon>Embryophyta</taxon>
        <taxon>Tracheophyta</taxon>
        <taxon>Spermatophyta</taxon>
        <taxon>Magnoliopsida</taxon>
        <taxon>eudicotyledons</taxon>
        <taxon>Gunneridae</taxon>
        <taxon>Pentapetalae</taxon>
        <taxon>asterids</taxon>
        <taxon>lamiids</taxon>
        <taxon>Solanales</taxon>
        <taxon>Solanaceae</taxon>
        <taxon>Solanoideae</taxon>
        <taxon>Capsiceae</taxon>
        <taxon>Capsicum</taxon>
    </lineage>
</organism>
<comment type="caution">
    <text evidence="1">The sequence shown here is derived from an EMBL/GenBank/DDBJ whole genome shotgun (WGS) entry which is preliminary data.</text>
</comment>
<dbReference type="EMBL" id="AYRZ02000001">
    <property type="protein sequence ID" value="PHT94172.1"/>
    <property type="molecule type" value="Genomic_DNA"/>
</dbReference>
<reference evidence="1 2" key="2">
    <citation type="journal article" date="2017" name="Genome Biol.">
        <title>New reference genome sequences of hot pepper reveal the massive evolution of plant disease-resistance genes by retroduplication.</title>
        <authorList>
            <person name="Kim S."/>
            <person name="Park J."/>
            <person name="Yeom S.I."/>
            <person name="Kim Y.M."/>
            <person name="Seo E."/>
            <person name="Kim K.T."/>
            <person name="Kim M.S."/>
            <person name="Lee J.M."/>
            <person name="Cheong K."/>
            <person name="Shin H.S."/>
            <person name="Kim S.B."/>
            <person name="Han K."/>
            <person name="Lee J."/>
            <person name="Park M."/>
            <person name="Lee H.A."/>
            <person name="Lee H.Y."/>
            <person name="Lee Y."/>
            <person name="Oh S."/>
            <person name="Lee J.H."/>
            <person name="Choi E."/>
            <person name="Choi E."/>
            <person name="Lee S.E."/>
            <person name="Jeon J."/>
            <person name="Kim H."/>
            <person name="Choi G."/>
            <person name="Song H."/>
            <person name="Lee J."/>
            <person name="Lee S.C."/>
            <person name="Kwon J.K."/>
            <person name="Lee H.Y."/>
            <person name="Koo N."/>
            <person name="Hong Y."/>
            <person name="Kim R.W."/>
            <person name="Kang W.H."/>
            <person name="Huh J.H."/>
            <person name="Kang B.C."/>
            <person name="Yang T.J."/>
            <person name="Lee Y.H."/>
            <person name="Bennetzen J.L."/>
            <person name="Choi D."/>
        </authorList>
    </citation>
    <scope>NUCLEOTIDE SEQUENCE [LARGE SCALE GENOMIC DNA]</scope>
    <source>
        <strain evidence="2">cv. CM334</strain>
    </source>
</reference>
<reference evidence="1 2" key="1">
    <citation type="journal article" date="2014" name="Nat. Genet.">
        <title>Genome sequence of the hot pepper provides insights into the evolution of pungency in Capsicum species.</title>
        <authorList>
            <person name="Kim S."/>
            <person name="Park M."/>
            <person name="Yeom S.I."/>
            <person name="Kim Y.M."/>
            <person name="Lee J.M."/>
            <person name="Lee H.A."/>
            <person name="Seo E."/>
            <person name="Choi J."/>
            <person name="Cheong K."/>
            <person name="Kim K.T."/>
            <person name="Jung K."/>
            <person name="Lee G.W."/>
            <person name="Oh S.K."/>
            <person name="Bae C."/>
            <person name="Kim S.B."/>
            <person name="Lee H.Y."/>
            <person name="Kim S.Y."/>
            <person name="Kim M.S."/>
            <person name="Kang B.C."/>
            <person name="Jo Y.D."/>
            <person name="Yang H.B."/>
            <person name="Jeong H.J."/>
            <person name="Kang W.H."/>
            <person name="Kwon J.K."/>
            <person name="Shin C."/>
            <person name="Lim J.Y."/>
            <person name="Park J.H."/>
            <person name="Huh J.H."/>
            <person name="Kim J.S."/>
            <person name="Kim B.D."/>
            <person name="Cohen O."/>
            <person name="Paran I."/>
            <person name="Suh M.C."/>
            <person name="Lee S.B."/>
            <person name="Kim Y.K."/>
            <person name="Shin Y."/>
            <person name="Noh S.J."/>
            <person name="Park J."/>
            <person name="Seo Y.S."/>
            <person name="Kwon S.Y."/>
            <person name="Kim H.A."/>
            <person name="Park J.M."/>
            <person name="Kim H.J."/>
            <person name="Choi S.B."/>
            <person name="Bosland P.W."/>
            <person name="Reeves G."/>
            <person name="Jo S.H."/>
            <person name="Lee B.W."/>
            <person name="Cho H.T."/>
            <person name="Choi H.S."/>
            <person name="Lee M.S."/>
            <person name="Yu Y."/>
            <person name="Do Choi Y."/>
            <person name="Park B.S."/>
            <person name="van Deynze A."/>
            <person name="Ashrafi H."/>
            <person name="Hill T."/>
            <person name="Kim W.T."/>
            <person name="Pai H.S."/>
            <person name="Ahn H.K."/>
            <person name="Yeam I."/>
            <person name="Giovannoni J.J."/>
            <person name="Rose J.K."/>
            <person name="Sorensen I."/>
            <person name="Lee S.J."/>
            <person name="Kim R.W."/>
            <person name="Choi I.Y."/>
            <person name="Choi B.S."/>
            <person name="Lim J.S."/>
            <person name="Lee Y.H."/>
            <person name="Choi D."/>
        </authorList>
    </citation>
    <scope>NUCLEOTIDE SEQUENCE [LARGE SCALE GENOMIC DNA]</scope>
    <source>
        <strain evidence="2">cv. CM334</strain>
    </source>
</reference>
<dbReference type="Proteomes" id="UP000222542">
    <property type="component" value="Unassembled WGS sequence"/>
</dbReference>
<accession>A0A2G3AIW4</accession>
<dbReference type="AlphaFoldDB" id="A0A2G3AIW4"/>
<sequence>MAYRLSRYDGIIFGPLDDRWSQYLVVTMNNSLSRVVVLYHEFNKEEQLAALGAEKAILEERKKLKAGVIESTLDAGKNLSVDIDSLLIVQFFRGLNRWIEVDHGVGPKNAYKEIDLFQMKLGKKKNQGITSNSKFLFGGHTLANWEHNASHFIIT</sequence>
<evidence type="ECO:0000313" key="1">
    <source>
        <dbReference type="EMBL" id="PHT94172.1"/>
    </source>
</evidence>